<name>K9ZZJ7_DEIPD</name>
<evidence type="ECO:0000256" key="1">
    <source>
        <dbReference type="SAM" id="MobiDB-lite"/>
    </source>
</evidence>
<gene>
    <name evidence="2" type="ordered locus">Deipe_1527</name>
</gene>
<dbReference type="AlphaFoldDB" id="K9ZZJ7"/>
<dbReference type="KEGG" id="dpd:Deipe_1527"/>
<accession>K9ZZJ7</accession>
<proteinExistence type="predicted"/>
<dbReference type="Proteomes" id="UP000010467">
    <property type="component" value="Chromosome"/>
</dbReference>
<reference evidence="3" key="1">
    <citation type="submission" date="2012-03" db="EMBL/GenBank/DDBJ databases">
        <title>Complete sequence of chromosome of Deinococcus peraridilitoris DSM 19664.</title>
        <authorList>
            <person name="Lucas S."/>
            <person name="Copeland A."/>
            <person name="Lapidus A."/>
            <person name="Glavina del Rio T."/>
            <person name="Dalin E."/>
            <person name="Tice H."/>
            <person name="Bruce D."/>
            <person name="Goodwin L."/>
            <person name="Pitluck S."/>
            <person name="Peters L."/>
            <person name="Mikhailova N."/>
            <person name="Lu M."/>
            <person name="Kyrpides N."/>
            <person name="Mavromatis K."/>
            <person name="Ivanova N."/>
            <person name="Brettin T."/>
            <person name="Detter J.C."/>
            <person name="Han C."/>
            <person name="Larimer F."/>
            <person name="Land M."/>
            <person name="Hauser L."/>
            <person name="Markowitz V."/>
            <person name="Cheng J.-F."/>
            <person name="Hugenholtz P."/>
            <person name="Woyke T."/>
            <person name="Wu D."/>
            <person name="Pukall R."/>
            <person name="Steenblock K."/>
            <person name="Brambilla E."/>
            <person name="Klenk H.-P."/>
            <person name="Eisen J.A."/>
        </authorList>
    </citation>
    <scope>NUCLEOTIDE SEQUENCE [LARGE SCALE GENOMIC DNA]</scope>
    <source>
        <strain evidence="3">DSM 19664 / LMG 22246 / CIP 109416 / KR-200</strain>
    </source>
</reference>
<organism evidence="2 3">
    <name type="scientific">Deinococcus peraridilitoris (strain DSM 19664 / LMG 22246 / CIP 109416 / KR-200)</name>
    <dbReference type="NCBI Taxonomy" id="937777"/>
    <lineage>
        <taxon>Bacteria</taxon>
        <taxon>Thermotogati</taxon>
        <taxon>Deinococcota</taxon>
        <taxon>Deinococci</taxon>
        <taxon>Deinococcales</taxon>
        <taxon>Deinococcaceae</taxon>
        <taxon>Deinococcus</taxon>
    </lineage>
</organism>
<evidence type="ECO:0000313" key="2">
    <source>
        <dbReference type="EMBL" id="AFZ67068.1"/>
    </source>
</evidence>
<dbReference type="PATRIC" id="fig|937777.3.peg.1530"/>
<dbReference type="OrthoDB" id="9927845at2"/>
<dbReference type="STRING" id="937777.Deipe_1527"/>
<dbReference type="EMBL" id="CP003382">
    <property type="protein sequence ID" value="AFZ67068.1"/>
    <property type="molecule type" value="Genomic_DNA"/>
</dbReference>
<dbReference type="HOGENOM" id="CLU_2011513_0_0_0"/>
<keyword evidence="3" id="KW-1185">Reference proteome</keyword>
<feature type="region of interest" description="Disordered" evidence="1">
    <location>
        <begin position="104"/>
        <end position="123"/>
    </location>
</feature>
<evidence type="ECO:0000313" key="3">
    <source>
        <dbReference type="Proteomes" id="UP000010467"/>
    </source>
</evidence>
<feature type="compositionally biased region" description="Basic and acidic residues" evidence="1">
    <location>
        <begin position="112"/>
        <end position="123"/>
    </location>
</feature>
<sequence>MTDTRRERTVEAANGRPNRKYGHWLGELFVPYLSFSYAEIDAWDDLPVELEKGTPEEIQASKLQAKEANRALLLRMLQRRMGSNAPASVEELISKCGPRDVTKWQSAVLSGDKGKPQEEVPES</sequence>
<dbReference type="RefSeq" id="WP_015235376.1">
    <property type="nucleotide sequence ID" value="NC_019793.1"/>
</dbReference>
<protein>
    <submittedName>
        <fullName evidence="2">Uncharacterized protein</fullName>
    </submittedName>
</protein>